<dbReference type="GO" id="GO:0016887">
    <property type="term" value="F:ATP hydrolysis activity"/>
    <property type="evidence" value="ECO:0007669"/>
    <property type="project" value="TreeGrafter"/>
</dbReference>
<dbReference type="PROSITE" id="PS00662">
    <property type="entry name" value="T2SP_E"/>
    <property type="match status" value="1"/>
</dbReference>
<dbReference type="SUPFAM" id="SSF52540">
    <property type="entry name" value="P-loop containing nucleoside triphosphate hydrolases"/>
    <property type="match status" value="1"/>
</dbReference>
<dbReference type="Pfam" id="PF00437">
    <property type="entry name" value="T2SSE"/>
    <property type="match status" value="1"/>
</dbReference>
<dbReference type="PANTHER" id="PTHR30258">
    <property type="entry name" value="TYPE II SECRETION SYSTEM PROTEIN GSPE-RELATED"/>
    <property type="match status" value="1"/>
</dbReference>
<name>A0A2M8LHY6_9BACT</name>
<dbReference type="InterPro" id="IPR027417">
    <property type="entry name" value="P-loop_NTPase"/>
</dbReference>
<keyword evidence="3" id="KW-0067">ATP-binding</keyword>
<sequence length="426" mass="47500">MAKKKEGSKITQPIKAQTRERIDEDIKKALTDTSGNATSKLYDEVLLFAHAFRSSDIHLEPDKDEARIRLRIDGILHDYFTIPNELHHRIIALLKIRTHMRTDEHRAPQDGRDSFATATGTVDVRASVMPTNVGEKAVLRLLSSESHNLTLEQLGFEKKDYDVIIRAIHKPWGMILTTGPTGSGKTTTIYAILEILNKRSINISTIEDPVEFFISGVNQSQVDSSAKLTFAKGLRALVRQDPDVIMVGEIRDEETAQIAVNAALTGHKLLSTLHTNNAATTIPRLLDMGVEPFLLASTLNAAVSQRLMRRACEACRKKKERSRADLEASLDEQTLELLFQGKTKLQLIEVTGCAECNNTGYKGRVGIYEVMEVTEAIQKLIVKRVSSQEIEDMAVAEGMTTLIQNGVEKVREGETTIEELIRVMKE</sequence>
<dbReference type="FunFam" id="3.40.50.300:FF:000398">
    <property type="entry name" value="Type IV pilus assembly ATPase PilB"/>
    <property type="match status" value="1"/>
</dbReference>
<evidence type="ECO:0000256" key="1">
    <source>
        <dbReference type="ARBA" id="ARBA00006611"/>
    </source>
</evidence>
<dbReference type="Gene3D" id="3.30.450.90">
    <property type="match status" value="1"/>
</dbReference>
<keyword evidence="2" id="KW-0547">Nucleotide-binding</keyword>
<comment type="similarity">
    <text evidence="1">Belongs to the GSP E family.</text>
</comment>
<evidence type="ECO:0000256" key="2">
    <source>
        <dbReference type="ARBA" id="ARBA00022741"/>
    </source>
</evidence>
<dbReference type="GO" id="GO:0005524">
    <property type="term" value="F:ATP binding"/>
    <property type="evidence" value="ECO:0007669"/>
    <property type="project" value="UniProtKB-KW"/>
</dbReference>
<proteinExistence type="inferred from homology"/>
<dbReference type="CDD" id="cd01129">
    <property type="entry name" value="PulE-GspE-like"/>
    <property type="match status" value="1"/>
</dbReference>
<dbReference type="Gene3D" id="3.40.50.300">
    <property type="entry name" value="P-loop containing nucleotide triphosphate hydrolases"/>
    <property type="match status" value="1"/>
</dbReference>
<dbReference type="Proteomes" id="UP000231436">
    <property type="component" value="Unassembled WGS sequence"/>
</dbReference>
<organism evidence="5 6">
    <name type="scientific">Candidatus Uhrbacteria bacterium CG10_big_fil_rev_8_21_14_0_10_48_16</name>
    <dbReference type="NCBI Taxonomy" id="1975038"/>
    <lineage>
        <taxon>Bacteria</taxon>
        <taxon>Candidatus Uhriibacteriota</taxon>
    </lineage>
</organism>
<evidence type="ECO:0000259" key="4">
    <source>
        <dbReference type="PROSITE" id="PS00662"/>
    </source>
</evidence>
<dbReference type="InterPro" id="IPR001482">
    <property type="entry name" value="T2SS/T4SS_dom"/>
</dbReference>
<comment type="caution">
    <text evidence="5">The sequence shown here is derived from an EMBL/GenBank/DDBJ whole genome shotgun (WGS) entry which is preliminary data.</text>
</comment>
<evidence type="ECO:0000256" key="3">
    <source>
        <dbReference type="ARBA" id="ARBA00022840"/>
    </source>
</evidence>
<dbReference type="EMBL" id="PFEU01000007">
    <property type="protein sequence ID" value="PJE77059.1"/>
    <property type="molecule type" value="Genomic_DNA"/>
</dbReference>
<evidence type="ECO:0000313" key="6">
    <source>
        <dbReference type="Proteomes" id="UP000231436"/>
    </source>
</evidence>
<dbReference type="GO" id="GO:0005886">
    <property type="term" value="C:plasma membrane"/>
    <property type="evidence" value="ECO:0007669"/>
    <property type="project" value="TreeGrafter"/>
</dbReference>
<gene>
    <name evidence="5" type="ORF">COV05_01420</name>
</gene>
<reference evidence="6" key="1">
    <citation type="submission" date="2017-09" db="EMBL/GenBank/DDBJ databases">
        <title>Depth-based differentiation of microbial function through sediment-hosted aquifers and enrichment of novel symbionts in the deep terrestrial subsurface.</title>
        <authorList>
            <person name="Probst A.J."/>
            <person name="Ladd B."/>
            <person name="Jarett J.K."/>
            <person name="Geller-Mcgrath D.E."/>
            <person name="Sieber C.M.K."/>
            <person name="Emerson J.B."/>
            <person name="Anantharaman K."/>
            <person name="Thomas B.C."/>
            <person name="Malmstrom R."/>
            <person name="Stieglmeier M."/>
            <person name="Klingl A."/>
            <person name="Woyke T."/>
            <person name="Ryan C.M."/>
            <person name="Banfield J.F."/>
        </authorList>
    </citation>
    <scope>NUCLEOTIDE SEQUENCE [LARGE SCALE GENOMIC DNA]</scope>
</reference>
<feature type="domain" description="Bacterial type II secretion system protein E" evidence="4">
    <location>
        <begin position="238"/>
        <end position="252"/>
    </location>
</feature>
<protein>
    <submittedName>
        <fullName evidence="5">Type II secretion system protein GspE</fullName>
    </submittedName>
</protein>
<accession>A0A2M8LHY6</accession>
<evidence type="ECO:0000313" key="5">
    <source>
        <dbReference type="EMBL" id="PJE77059.1"/>
    </source>
</evidence>
<dbReference type="PANTHER" id="PTHR30258:SF3">
    <property type="entry name" value="SLL1921 PROTEIN"/>
    <property type="match status" value="1"/>
</dbReference>
<dbReference type="AlphaFoldDB" id="A0A2M8LHY6"/>